<keyword evidence="1" id="KW-0328">Glycosyltransferase</keyword>
<dbReference type="Pfam" id="PF13439">
    <property type="entry name" value="Glyco_transf_4"/>
    <property type="match status" value="1"/>
</dbReference>
<reference evidence="5 6" key="1">
    <citation type="submission" date="2023-07" db="EMBL/GenBank/DDBJ databases">
        <title>Genomic Encyclopedia of Type Strains, Phase IV (KMG-IV): sequencing the most valuable type-strain genomes for metagenomic binning, comparative biology and taxonomic classification.</title>
        <authorList>
            <person name="Goeker M."/>
        </authorList>
    </citation>
    <scope>NUCLEOTIDE SEQUENCE [LARGE SCALE GENOMIC DNA]</scope>
    <source>
        <strain evidence="5 6">DSM 9768</strain>
    </source>
</reference>
<evidence type="ECO:0000259" key="4">
    <source>
        <dbReference type="Pfam" id="PF13439"/>
    </source>
</evidence>
<keyword evidence="6" id="KW-1185">Reference proteome</keyword>
<dbReference type="PANTHER" id="PTHR12526">
    <property type="entry name" value="GLYCOSYLTRANSFERASE"/>
    <property type="match status" value="1"/>
</dbReference>
<dbReference type="InterPro" id="IPR001296">
    <property type="entry name" value="Glyco_trans_1"/>
</dbReference>
<evidence type="ECO:0000256" key="2">
    <source>
        <dbReference type="ARBA" id="ARBA00022679"/>
    </source>
</evidence>
<evidence type="ECO:0000259" key="3">
    <source>
        <dbReference type="Pfam" id="PF00534"/>
    </source>
</evidence>
<keyword evidence="2" id="KW-0808">Transferase</keyword>
<dbReference type="Pfam" id="PF00534">
    <property type="entry name" value="Glycos_transf_1"/>
    <property type="match status" value="1"/>
</dbReference>
<feature type="domain" description="Glycosyltransferase subfamily 4-like N-terminal" evidence="4">
    <location>
        <begin position="22"/>
        <end position="202"/>
    </location>
</feature>
<gene>
    <name evidence="5" type="ORF">J2S74_002726</name>
</gene>
<evidence type="ECO:0000313" key="5">
    <source>
        <dbReference type="EMBL" id="MDQ0255344.1"/>
    </source>
</evidence>
<organism evidence="5 6">
    <name type="scientific">Evansella vedderi</name>
    <dbReference type="NCBI Taxonomy" id="38282"/>
    <lineage>
        <taxon>Bacteria</taxon>
        <taxon>Bacillati</taxon>
        <taxon>Bacillota</taxon>
        <taxon>Bacilli</taxon>
        <taxon>Bacillales</taxon>
        <taxon>Bacillaceae</taxon>
        <taxon>Evansella</taxon>
    </lineage>
</organism>
<dbReference type="InterPro" id="IPR028098">
    <property type="entry name" value="Glyco_trans_4-like_N"/>
</dbReference>
<dbReference type="EMBL" id="JAUSUG010000010">
    <property type="protein sequence ID" value="MDQ0255344.1"/>
    <property type="molecule type" value="Genomic_DNA"/>
</dbReference>
<evidence type="ECO:0000313" key="6">
    <source>
        <dbReference type="Proteomes" id="UP001230005"/>
    </source>
</evidence>
<accession>A0ABT9ZVT0</accession>
<proteinExistence type="predicted"/>
<dbReference type="CDD" id="cd03801">
    <property type="entry name" value="GT4_PimA-like"/>
    <property type="match status" value="1"/>
</dbReference>
<dbReference type="Proteomes" id="UP001230005">
    <property type="component" value="Unassembled WGS sequence"/>
</dbReference>
<name>A0ABT9ZVT0_9BACI</name>
<evidence type="ECO:0000256" key="1">
    <source>
        <dbReference type="ARBA" id="ARBA00022676"/>
    </source>
</evidence>
<sequence length="410" mass="48243">MSQKVCMLVRHHPFLDARIFHKEAKSLMKKGYDVTLVVPRKKGYLYDIDGTLFIDQFRQSKFTHEGIKIVTYDDKREKLNKMVKNLKSREKYKFNDPLLKTGFAQNADIYHAHEFLSLYSGIGIKRAMKKQKGKNIKLIYDSHELVPDPLEMKHKNKRKVELLRKMLFYMLKETDYILTVSDSIKAWYLSLNPFIPVEVIYNTPLLAKEYKQKNYQKDGLVACYEGSIHKMKGSKEKLFAITNICSQSIDFTFKIIGGVQTGESLSVPDKLKDKFIQLGWVKYTDIPQYMMDVDIGWIDFDVSKSLNRSYALPNKFFSYLNNGVPVIVNKCHEMGNFIRKYQCGLVLDKYNPAPEDYAKAILYLHERKDVLKRMSINARKTMEQTYCWEHMEQRLVNVYRKIWSDNTQFI</sequence>
<dbReference type="RefSeq" id="WP_307326274.1">
    <property type="nucleotide sequence ID" value="NZ_JAUSUG010000010.1"/>
</dbReference>
<comment type="caution">
    <text evidence="5">The sequence shown here is derived from an EMBL/GenBank/DDBJ whole genome shotgun (WGS) entry which is preliminary data.</text>
</comment>
<dbReference type="PANTHER" id="PTHR12526:SF629">
    <property type="entry name" value="TEICHURONIC ACID BIOSYNTHESIS GLYCOSYLTRANSFERASE TUAH-RELATED"/>
    <property type="match status" value="1"/>
</dbReference>
<dbReference type="Gene3D" id="3.40.50.2000">
    <property type="entry name" value="Glycogen Phosphorylase B"/>
    <property type="match status" value="2"/>
</dbReference>
<feature type="domain" description="Glycosyl transferase family 1" evidence="3">
    <location>
        <begin position="211"/>
        <end position="380"/>
    </location>
</feature>
<protein>
    <submittedName>
        <fullName evidence="5">Glycosyltransferase involved in cell wall biosynthesis</fullName>
    </submittedName>
</protein>
<dbReference type="SUPFAM" id="SSF53756">
    <property type="entry name" value="UDP-Glycosyltransferase/glycogen phosphorylase"/>
    <property type="match status" value="1"/>
</dbReference>